<reference evidence="2" key="1">
    <citation type="submission" date="2020-10" db="EMBL/GenBank/DDBJ databases">
        <title>Whole-genome sequence of Luteibacter sp. EIF3.</title>
        <authorList>
            <person name="Friedrich I."/>
            <person name="Hertel R."/>
            <person name="Daniel R."/>
        </authorList>
    </citation>
    <scope>NUCLEOTIDE SEQUENCE</scope>
    <source>
        <strain evidence="2">EIF3</strain>
    </source>
</reference>
<dbReference type="InterPro" id="IPR032721">
    <property type="entry name" value="Toxin-deaminase"/>
</dbReference>
<protein>
    <recommendedName>
        <fullName evidence="4">Deaminase of polymorphic toxin system</fullName>
    </recommendedName>
</protein>
<proteinExistence type="predicted"/>
<evidence type="ECO:0008006" key="4">
    <source>
        <dbReference type="Google" id="ProtNLM"/>
    </source>
</evidence>
<keyword evidence="3" id="KW-1185">Reference proteome</keyword>
<name>A0ABY4SZU0_9GAMM</name>
<gene>
    <name evidence="2" type="ORF">IM816_16735</name>
</gene>
<dbReference type="Pfam" id="PF14424">
    <property type="entry name" value="Toxin-deaminase"/>
    <property type="match status" value="1"/>
</dbReference>
<feature type="chain" id="PRO_5047115203" description="Deaminase of polymorphic toxin system" evidence="1">
    <location>
        <begin position="27"/>
        <end position="310"/>
    </location>
</feature>
<dbReference type="Proteomes" id="UP001056681">
    <property type="component" value="Chromosome"/>
</dbReference>
<accession>A0ABY4SZU0</accession>
<feature type="signal peptide" evidence="1">
    <location>
        <begin position="1"/>
        <end position="26"/>
    </location>
</feature>
<keyword evidence="1" id="KW-0732">Signal</keyword>
<evidence type="ECO:0000313" key="2">
    <source>
        <dbReference type="EMBL" id="URL58218.1"/>
    </source>
</evidence>
<evidence type="ECO:0000256" key="1">
    <source>
        <dbReference type="SAM" id="SignalP"/>
    </source>
</evidence>
<evidence type="ECO:0000313" key="3">
    <source>
        <dbReference type="Proteomes" id="UP001056681"/>
    </source>
</evidence>
<organism evidence="2 3">
    <name type="scientific">Luteibacter flocculans</name>
    <dbReference type="NCBI Taxonomy" id="2780091"/>
    <lineage>
        <taxon>Bacteria</taxon>
        <taxon>Pseudomonadati</taxon>
        <taxon>Pseudomonadota</taxon>
        <taxon>Gammaproteobacteria</taxon>
        <taxon>Lysobacterales</taxon>
        <taxon>Rhodanobacteraceae</taxon>
        <taxon>Luteibacter</taxon>
    </lineage>
</organism>
<dbReference type="EMBL" id="CP063231">
    <property type="protein sequence ID" value="URL58218.1"/>
    <property type="molecule type" value="Genomic_DNA"/>
</dbReference>
<sequence>MNTTWKRFGALLAALAFLLGSSIGLAAGGNRPKQIHVGGNHVGKLDAEWKIHFDAIRNYLSRNKAVTNDAKVMEKLSEWSRKMTVANVEYTYVSNGHPHTRTYHARSGRSIGGMVRASERQLKTGSTSGSEGETKADVGADIEETVYYPDEYADTRRIGSSSNARVRNLNPKDSKFRATDHLRGRDAELKVVRQLESEIDKKLVPRGGRLKVLVSQPPCDSCTEVMRNFSDTYNVEVEVNYLDSATGSRSPSALNLDARKHFQVRKEIIKKEMAVGKVTAPTERAWGEETTKMLEEAAVTEKIGLPAGCE</sequence>
<dbReference type="RefSeq" id="WP_250338956.1">
    <property type="nucleotide sequence ID" value="NZ_CP063231.1"/>
</dbReference>